<evidence type="ECO:0000313" key="1">
    <source>
        <dbReference type="EMBL" id="KAA9153082.1"/>
    </source>
</evidence>
<sequence length="62" mass="6510">MSEDFPKGIGAPATRALHAAGYTELAHLNKVPATELKKLHGMGPKALARLQAALVERGFSLG</sequence>
<accession>A0A5N0URG6</accession>
<dbReference type="EMBL" id="VMNW02000080">
    <property type="protein sequence ID" value="KAA9153082.1"/>
    <property type="molecule type" value="Genomic_DNA"/>
</dbReference>
<dbReference type="AlphaFoldDB" id="A0A5N0URG6"/>
<keyword evidence="2" id="KW-1185">Reference proteome</keyword>
<dbReference type="Proteomes" id="UP000319769">
    <property type="component" value="Unassembled WGS sequence"/>
</dbReference>
<comment type="caution">
    <text evidence="1">The sequence shown here is derived from an EMBL/GenBank/DDBJ whole genome shotgun (WGS) entry which is preliminary data.</text>
</comment>
<keyword evidence="1" id="KW-0238">DNA-binding</keyword>
<dbReference type="OrthoDB" id="7950977at2"/>
<name>A0A5N0URG6_9PSEU</name>
<dbReference type="RefSeq" id="WP_144753831.1">
    <property type="nucleotide sequence ID" value="NZ_VMNW02000080.1"/>
</dbReference>
<dbReference type="SUPFAM" id="SSF47789">
    <property type="entry name" value="C-terminal domain of RNA polymerase alpha subunit"/>
    <property type="match status" value="1"/>
</dbReference>
<gene>
    <name evidence="1" type="ORF">FPZ12_035550</name>
</gene>
<dbReference type="Gene3D" id="1.10.150.20">
    <property type="entry name" value="5' to 3' exonuclease, C-terminal subdomain"/>
    <property type="match status" value="1"/>
</dbReference>
<evidence type="ECO:0000313" key="2">
    <source>
        <dbReference type="Proteomes" id="UP000319769"/>
    </source>
</evidence>
<protein>
    <submittedName>
        <fullName evidence="1">DNA-binding protein</fullName>
    </submittedName>
</protein>
<organism evidence="1 2">
    <name type="scientific">Amycolatopsis acidicola</name>
    <dbReference type="NCBI Taxonomy" id="2596893"/>
    <lineage>
        <taxon>Bacteria</taxon>
        <taxon>Bacillati</taxon>
        <taxon>Actinomycetota</taxon>
        <taxon>Actinomycetes</taxon>
        <taxon>Pseudonocardiales</taxon>
        <taxon>Pseudonocardiaceae</taxon>
        <taxon>Amycolatopsis</taxon>
    </lineage>
</organism>
<dbReference type="GO" id="GO:0003677">
    <property type="term" value="F:DNA binding"/>
    <property type="evidence" value="ECO:0007669"/>
    <property type="project" value="UniProtKB-KW"/>
</dbReference>
<proteinExistence type="predicted"/>
<reference evidence="1" key="1">
    <citation type="submission" date="2019-09" db="EMBL/GenBank/DDBJ databases">
        <authorList>
            <person name="Teo W.F.A."/>
            <person name="Duangmal K."/>
        </authorList>
    </citation>
    <scope>NUCLEOTIDE SEQUENCE [LARGE SCALE GENOMIC DNA]</scope>
    <source>
        <strain evidence="1">K81G1</strain>
    </source>
</reference>